<evidence type="ECO:0000313" key="7">
    <source>
        <dbReference type="Proteomes" id="UP001515480"/>
    </source>
</evidence>
<dbReference type="Gene3D" id="1.25.40.10">
    <property type="entry name" value="Tetratricopeptide repeat domain"/>
    <property type="match status" value="2"/>
</dbReference>
<comment type="caution">
    <text evidence="6">The sequence shown here is derived from an EMBL/GenBank/DDBJ whole genome shotgun (WGS) entry which is preliminary data.</text>
</comment>
<evidence type="ECO:0000256" key="4">
    <source>
        <dbReference type="SAM" id="Phobius"/>
    </source>
</evidence>
<dbReference type="InterPro" id="IPR013618">
    <property type="entry name" value="TMTC_DUF1736"/>
</dbReference>
<protein>
    <recommendedName>
        <fullName evidence="5">DUF1736 domain-containing protein</fullName>
    </recommendedName>
</protein>
<dbReference type="Proteomes" id="UP001515480">
    <property type="component" value="Unassembled WGS sequence"/>
</dbReference>
<feature type="transmembrane region" description="Helical" evidence="4">
    <location>
        <begin position="334"/>
        <end position="352"/>
    </location>
</feature>
<sequence>MAAASPLSSPWLRSGWLCPFAAAVAAACYLNAPACAFAFDDHLAVSRNPDVTTRRWQAIFLHDFWGRELTDGASHKSYRPLTILTFWLQARWAGGPPTASMSHAVNAILHCINTGAVAEVGARTWQGSTRGRRRVSLLAGLLFAAHPVHTEAVTGVVGRAELLCALFAFATYAIYTAGLCATRTRGRARDLVALALCFTAAVLSKETGLTVLGVLAAHELLIVWPERGRAGWRASALRLALLASLGGAYVALRVWLMSPPSGPFSWRAISLGDSQLVRRAENPLAFVSEPTSWLLSFLYLQVVYVSLLVFPYKFCIEYSYDCIPMIDSLYDRRNLYSLALLLVAGVACVSLARSIRTRRTRCTLTAVAWLVFPWLPTSHLVLRLGTLVAERTMYLPSVGAVLLLAHGASRLLKLAPCLAGGRLATAGQRGGAMLTGLVVGYLSVLTLQRNLDWRSDETAFEAALHVCPRSAKLHQQMCTLRTQQGRLDDAERHCHTSRAIDPLFCDVDKSVAFLRLAQNDILGAVHHLNASLGCVYTNVQAYRALLVVYDALHRENSANASLYSMMASTHAYIGNYKYAALLYREAAALHVRRNAHHEALDSLAAARTTLDTSGEAEGGLGSQRSDPRLASKEEASCLIEYWRGKALVGLGRYGEARDAFQQAQSCEANPSISLAARGESEQLERGAIFDLCPSAIQKPFSNSSTTTATVDS</sequence>
<keyword evidence="3 4" id="KW-0472">Membrane</keyword>
<dbReference type="InterPro" id="IPR011990">
    <property type="entry name" value="TPR-like_helical_dom_sf"/>
</dbReference>
<dbReference type="GO" id="GO:0000030">
    <property type="term" value="F:mannosyltransferase activity"/>
    <property type="evidence" value="ECO:0007669"/>
    <property type="project" value="TreeGrafter"/>
</dbReference>
<proteinExistence type="predicted"/>
<name>A0AB34JH99_PRYPA</name>
<evidence type="ECO:0000256" key="3">
    <source>
        <dbReference type="ARBA" id="ARBA00023136"/>
    </source>
</evidence>
<gene>
    <name evidence="6" type="ORF">AB1Y20_022206</name>
</gene>
<feature type="transmembrane region" description="Helical" evidence="4">
    <location>
        <begin position="20"/>
        <end position="39"/>
    </location>
</feature>
<dbReference type="GO" id="GO:0030968">
    <property type="term" value="P:endoplasmic reticulum unfolded protein response"/>
    <property type="evidence" value="ECO:0007669"/>
    <property type="project" value="TreeGrafter"/>
</dbReference>
<feature type="transmembrane region" description="Helical" evidence="4">
    <location>
        <begin position="293"/>
        <end position="314"/>
    </location>
</feature>
<keyword evidence="1" id="KW-0677">Repeat</keyword>
<dbReference type="AlphaFoldDB" id="A0AB34JH99"/>
<dbReference type="EMBL" id="JBGBPQ010000008">
    <property type="protein sequence ID" value="KAL1520632.1"/>
    <property type="molecule type" value="Genomic_DNA"/>
</dbReference>
<feature type="transmembrane region" description="Helical" evidence="4">
    <location>
        <begin position="236"/>
        <end position="256"/>
    </location>
</feature>
<evidence type="ECO:0000259" key="5">
    <source>
        <dbReference type="Pfam" id="PF08409"/>
    </source>
</evidence>
<dbReference type="GO" id="GO:0035269">
    <property type="term" value="P:protein O-linked glycosylation via mannose"/>
    <property type="evidence" value="ECO:0007669"/>
    <property type="project" value="TreeGrafter"/>
</dbReference>
<keyword evidence="4" id="KW-0812">Transmembrane</keyword>
<dbReference type="GO" id="GO:0005783">
    <property type="term" value="C:endoplasmic reticulum"/>
    <property type="evidence" value="ECO:0007669"/>
    <property type="project" value="TreeGrafter"/>
</dbReference>
<evidence type="ECO:0000313" key="6">
    <source>
        <dbReference type="EMBL" id="KAL1520632.1"/>
    </source>
</evidence>
<feature type="domain" description="DUF1736" evidence="5">
    <location>
        <begin position="278"/>
        <end position="343"/>
    </location>
</feature>
<dbReference type="SUPFAM" id="SSF48452">
    <property type="entry name" value="TPR-like"/>
    <property type="match status" value="2"/>
</dbReference>
<keyword evidence="2" id="KW-0802">TPR repeat</keyword>
<dbReference type="PANTHER" id="PTHR44227">
    <property type="match status" value="1"/>
</dbReference>
<feature type="transmembrane region" description="Helical" evidence="4">
    <location>
        <begin position="160"/>
        <end position="179"/>
    </location>
</feature>
<dbReference type="PANTHER" id="PTHR44227:SF3">
    <property type="entry name" value="PROTEIN O-MANNOSYL-TRANSFERASE TMTC4"/>
    <property type="match status" value="1"/>
</dbReference>
<keyword evidence="4" id="KW-1133">Transmembrane helix</keyword>
<evidence type="ECO:0000256" key="1">
    <source>
        <dbReference type="ARBA" id="ARBA00022737"/>
    </source>
</evidence>
<keyword evidence="7" id="KW-1185">Reference proteome</keyword>
<evidence type="ECO:0000256" key="2">
    <source>
        <dbReference type="ARBA" id="ARBA00022803"/>
    </source>
</evidence>
<feature type="transmembrane region" description="Helical" evidence="4">
    <location>
        <begin position="135"/>
        <end position="154"/>
    </location>
</feature>
<reference evidence="6 7" key="1">
    <citation type="journal article" date="2024" name="Science">
        <title>Giant polyketide synthase enzymes in the biosynthesis of giant marine polyether toxins.</title>
        <authorList>
            <person name="Fallon T.R."/>
            <person name="Shende V.V."/>
            <person name="Wierzbicki I.H."/>
            <person name="Pendleton A.L."/>
            <person name="Watervoot N.F."/>
            <person name="Auber R.P."/>
            <person name="Gonzalez D.J."/>
            <person name="Wisecaver J.H."/>
            <person name="Moore B.S."/>
        </authorList>
    </citation>
    <scope>NUCLEOTIDE SEQUENCE [LARGE SCALE GENOMIC DNA]</scope>
    <source>
        <strain evidence="6 7">12B1</strain>
    </source>
</reference>
<dbReference type="Pfam" id="PF08409">
    <property type="entry name" value="TMTC_DUF1736"/>
    <property type="match status" value="1"/>
</dbReference>
<dbReference type="InterPro" id="IPR052346">
    <property type="entry name" value="O-mannosyl-transferase_TMTC"/>
</dbReference>
<organism evidence="6 7">
    <name type="scientific">Prymnesium parvum</name>
    <name type="common">Toxic golden alga</name>
    <dbReference type="NCBI Taxonomy" id="97485"/>
    <lineage>
        <taxon>Eukaryota</taxon>
        <taxon>Haptista</taxon>
        <taxon>Haptophyta</taxon>
        <taxon>Prymnesiophyceae</taxon>
        <taxon>Prymnesiales</taxon>
        <taxon>Prymnesiaceae</taxon>
        <taxon>Prymnesium</taxon>
    </lineage>
</organism>
<accession>A0AB34JH99</accession>